<sequence length="320" mass="34125">MKYLLMIVSAVNIFSLGQGATIPPSFASMYEGHITTIPPFYQPAPEASMSPLIELINTTAEAAMLPWTNATEAGNPFGVICPSLDQANACLHDAMGEFYNVILNPFFLRNPQSAQLTFCKINDLYKNCSAPQLQGCSPISTVTLDIFENAFDILCSPLGFKDFVSLLPCLSNISIAYELNYCAVSIPVFALKSELCRLPDYYTACAARAANSICSIEAGNSIQSLLRQILAPYREAVCSYTSESPSQSPSVGNVSTTSNATQTVGATNTAAEENTIVVKETTTVAVEDTTTPAEADTTTPAVEDTTTPAEADTTTPAVED</sequence>
<keyword evidence="4" id="KW-1185">Reference proteome</keyword>
<protein>
    <submittedName>
        <fullName evidence="3">Uncharacterized protein</fullName>
    </submittedName>
</protein>
<evidence type="ECO:0000256" key="1">
    <source>
        <dbReference type="SAM" id="MobiDB-lite"/>
    </source>
</evidence>
<feature type="region of interest" description="Disordered" evidence="1">
    <location>
        <begin position="282"/>
        <end position="320"/>
    </location>
</feature>
<feature type="non-terminal residue" evidence="3">
    <location>
        <position position="320"/>
    </location>
</feature>
<dbReference type="Proteomes" id="UP001497497">
    <property type="component" value="Unassembled WGS sequence"/>
</dbReference>
<comment type="caution">
    <text evidence="3">The sequence shown here is derived from an EMBL/GenBank/DDBJ whole genome shotgun (WGS) entry which is preliminary data.</text>
</comment>
<keyword evidence="2" id="KW-0732">Signal</keyword>
<proteinExistence type="predicted"/>
<dbReference type="AlphaFoldDB" id="A0AAV2I2S7"/>
<reference evidence="3 4" key="1">
    <citation type="submission" date="2024-04" db="EMBL/GenBank/DDBJ databases">
        <authorList>
            <consortium name="Genoscope - CEA"/>
            <person name="William W."/>
        </authorList>
    </citation>
    <scope>NUCLEOTIDE SEQUENCE [LARGE SCALE GENOMIC DNA]</scope>
</reference>
<gene>
    <name evidence="3" type="ORF">GSLYS_00012436001</name>
</gene>
<accession>A0AAV2I2S7</accession>
<organism evidence="3 4">
    <name type="scientific">Lymnaea stagnalis</name>
    <name type="common">Great pond snail</name>
    <name type="synonym">Helix stagnalis</name>
    <dbReference type="NCBI Taxonomy" id="6523"/>
    <lineage>
        <taxon>Eukaryota</taxon>
        <taxon>Metazoa</taxon>
        <taxon>Spiralia</taxon>
        <taxon>Lophotrochozoa</taxon>
        <taxon>Mollusca</taxon>
        <taxon>Gastropoda</taxon>
        <taxon>Heterobranchia</taxon>
        <taxon>Euthyneura</taxon>
        <taxon>Panpulmonata</taxon>
        <taxon>Hygrophila</taxon>
        <taxon>Lymnaeoidea</taxon>
        <taxon>Lymnaeidae</taxon>
        <taxon>Lymnaea</taxon>
    </lineage>
</organism>
<evidence type="ECO:0000256" key="2">
    <source>
        <dbReference type="SAM" id="SignalP"/>
    </source>
</evidence>
<feature type="chain" id="PRO_5043976848" evidence="2">
    <location>
        <begin position="20"/>
        <end position="320"/>
    </location>
</feature>
<evidence type="ECO:0000313" key="4">
    <source>
        <dbReference type="Proteomes" id="UP001497497"/>
    </source>
</evidence>
<feature type="signal peptide" evidence="2">
    <location>
        <begin position="1"/>
        <end position="19"/>
    </location>
</feature>
<dbReference type="EMBL" id="CAXITT010000307">
    <property type="protein sequence ID" value="CAL1538615.1"/>
    <property type="molecule type" value="Genomic_DNA"/>
</dbReference>
<name>A0AAV2I2S7_LYMST</name>
<evidence type="ECO:0000313" key="3">
    <source>
        <dbReference type="EMBL" id="CAL1538615.1"/>
    </source>
</evidence>